<dbReference type="AlphaFoldDB" id="A0A550CN87"/>
<comment type="similarity">
    <text evidence="1">Belongs to the NipSnap family.</text>
</comment>
<dbReference type="Gene3D" id="3.30.70.100">
    <property type="match status" value="2"/>
</dbReference>
<dbReference type="Pfam" id="PF07978">
    <property type="entry name" value="NIPSNAP"/>
    <property type="match status" value="1"/>
</dbReference>
<comment type="caution">
    <text evidence="3">The sequence shown here is derived from an EMBL/GenBank/DDBJ whole genome shotgun (WGS) entry which is preliminary data.</text>
</comment>
<evidence type="ECO:0000256" key="1">
    <source>
        <dbReference type="ARBA" id="ARBA00005291"/>
    </source>
</evidence>
<keyword evidence="4" id="KW-1185">Reference proteome</keyword>
<protein>
    <recommendedName>
        <fullName evidence="2">NIPSNAP domain-containing protein</fullName>
    </recommendedName>
</protein>
<accession>A0A550CN87</accession>
<dbReference type="InterPro" id="IPR011008">
    <property type="entry name" value="Dimeric_a/b-barrel"/>
</dbReference>
<evidence type="ECO:0000259" key="2">
    <source>
        <dbReference type="Pfam" id="PF07978"/>
    </source>
</evidence>
<dbReference type="STRING" id="97359.A0A550CN87"/>
<sequence>MIPRLSQRIARQGLAPAIGARAISVQSILHGSPEAKKEGEELIQQHGRLVGRGKYIHGFEVHKVKPDKVEDYKKAAEAYYGGVKDDSKLHVKLSGSWEVIVGEQDTFIHILEYEHYGGYDKTMALVNHEPQHVSAYNAMRPFLNSRTLQLASEFAMVPTAPPHIHGGIFELRSYLLKPGKLLEWEHTWRRGIEARRQFVSPVGAWYSQVGHLHEVHHLWQYQSMEQRKELRENAWKVDGWAETVSKTAELAKGMDSYILSPLSFSPLK</sequence>
<gene>
    <name evidence="3" type="ORF">BD626DRAFT_199565</name>
</gene>
<dbReference type="GO" id="GO:0000423">
    <property type="term" value="P:mitophagy"/>
    <property type="evidence" value="ECO:0007669"/>
    <property type="project" value="UniProtKB-ARBA"/>
</dbReference>
<proteinExistence type="inferred from homology"/>
<evidence type="ECO:0000313" key="3">
    <source>
        <dbReference type="EMBL" id="TRM66258.1"/>
    </source>
</evidence>
<dbReference type="SUPFAM" id="SSF54909">
    <property type="entry name" value="Dimeric alpha+beta barrel"/>
    <property type="match status" value="2"/>
</dbReference>
<reference evidence="3 4" key="1">
    <citation type="journal article" date="2019" name="New Phytol.">
        <title>Comparative genomics reveals unique wood-decay strategies and fruiting body development in the Schizophyllaceae.</title>
        <authorList>
            <person name="Almasi E."/>
            <person name="Sahu N."/>
            <person name="Krizsan K."/>
            <person name="Balint B."/>
            <person name="Kovacs G.M."/>
            <person name="Kiss B."/>
            <person name="Cseklye J."/>
            <person name="Drula E."/>
            <person name="Henrissat B."/>
            <person name="Nagy I."/>
            <person name="Chovatia M."/>
            <person name="Adam C."/>
            <person name="LaButti K."/>
            <person name="Lipzen A."/>
            <person name="Riley R."/>
            <person name="Grigoriev I.V."/>
            <person name="Nagy L.G."/>
        </authorList>
    </citation>
    <scope>NUCLEOTIDE SEQUENCE [LARGE SCALE GENOMIC DNA]</scope>
    <source>
        <strain evidence="3 4">NL-1724</strain>
    </source>
</reference>
<evidence type="ECO:0000313" key="4">
    <source>
        <dbReference type="Proteomes" id="UP000320762"/>
    </source>
</evidence>
<dbReference type="GO" id="GO:0005739">
    <property type="term" value="C:mitochondrion"/>
    <property type="evidence" value="ECO:0007669"/>
    <property type="project" value="TreeGrafter"/>
</dbReference>
<dbReference type="InterPro" id="IPR012577">
    <property type="entry name" value="NIPSNAP"/>
</dbReference>
<dbReference type="PANTHER" id="PTHR21017">
    <property type="entry name" value="NIPSNAP-RELATED"/>
    <property type="match status" value="1"/>
</dbReference>
<dbReference type="Proteomes" id="UP000320762">
    <property type="component" value="Unassembled WGS sequence"/>
</dbReference>
<dbReference type="FunFam" id="3.30.70.100:FF:000004">
    <property type="entry name" value="NIPSNAP family protein"/>
    <property type="match status" value="1"/>
</dbReference>
<feature type="domain" description="NIPSNAP" evidence="2">
    <location>
        <begin position="169"/>
        <end position="266"/>
    </location>
</feature>
<name>A0A550CN87_9AGAR</name>
<organism evidence="3 4">
    <name type="scientific">Schizophyllum amplum</name>
    <dbReference type="NCBI Taxonomy" id="97359"/>
    <lineage>
        <taxon>Eukaryota</taxon>
        <taxon>Fungi</taxon>
        <taxon>Dikarya</taxon>
        <taxon>Basidiomycota</taxon>
        <taxon>Agaricomycotina</taxon>
        <taxon>Agaricomycetes</taxon>
        <taxon>Agaricomycetidae</taxon>
        <taxon>Agaricales</taxon>
        <taxon>Schizophyllaceae</taxon>
        <taxon>Schizophyllum</taxon>
    </lineage>
</organism>
<dbReference type="PANTHER" id="PTHR21017:SF17">
    <property type="entry name" value="PROTEIN NIPSNAP"/>
    <property type="match status" value="1"/>
</dbReference>
<dbReference type="OrthoDB" id="10262843at2759"/>
<dbReference type="EMBL" id="VDMD01000004">
    <property type="protein sequence ID" value="TRM66258.1"/>
    <property type="molecule type" value="Genomic_DNA"/>
</dbReference>
<dbReference type="InterPro" id="IPR051557">
    <property type="entry name" value="NipSnap_domain"/>
</dbReference>